<dbReference type="PROSITE" id="PS50217">
    <property type="entry name" value="BZIP"/>
    <property type="match status" value="1"/>
</dbReference>
<feature type="compositionally biased region" description="Low complexity" evidence="13">
    <location>
        <begin position="123"/>
        <end position="141"/>
    </location>
</feature>
<comment type="similarity">
    <text evidence="3">Belongs to the bZIP family. ATF subfamily.</text>
</comment>
<keyword evidence="7" id="KW-0805">Transcription regulation</keyword>
<evidence type="ECO:0000313" key="16">
    <source>
        <dbReference type="Proteomes" id="UP000261540"/>
    </source>
</evidence>
<evidence type="ECO:0000256" key="3">
    <source>
        <dbReference type="ARBA" id="ARBA00009050"/>
    </source>
</evidence>
<dbReference type="PANTHER" id="PTHR46164">
    <property type="entry name" value="ATF6, ISOFORM C"/>
    <property type="match status" value="1"/>
</dbReference>
<feature type="region of interest" description="Disordered" evidence="13">
    <location>
        <begin position="123"/>
        <end position="173"/>
    </location>
</feature>
<dbReference type="Gene3D" id="1.20.5.170">
    <property type="match status" value="1"/>
</dbReference>
<feature type="region of interest" description="Disordered" evidence="13">
    <location>
        <begin position="616"/>
        <end position="641"/>
    </location>
</feature>
<evidence type="ECO:0000256" key="1">
    <source>
        <dbReference type="ARBA" id="ARBA00004123"/>
    </source>
</evidence>
<dbReference type="GO" id="GO:0005634">
    <property type="term" value="C:nucleus"/>
    <property type="evidence" value="ECO:0007669"/>
    <property type="project" value="UniProtKB-SubCell"/>
</dbReference>
<name>A0A3B3T6I4_9TELE</name>
<feature type="compositionally biased region" description="Polar residues" evidence="13">
    <location>
        <begin position="74"/>
        <end position="106"/>
    </location>
</feature>
<feature type="region of interest" description="Disordered" evidence="13">
    <location>
        <begin position="74"/>
        <end position="107"/>
    </location>
</feature>
<evidence type="ECO:0000256" key="12">
    <source>
        <dbReference type="ARBA" id="ARBA00023242"/>
    </source>
</evidence>
<keyword evidence="9" id="KW-0472">Membrane</keyword>
<feature type="compositionally biased region" description="Polar residues" evidence="13">
    <location>
        <begin position="152"/>
        <end position="164"/>
    </location>
</feature>
<keyword evidence="6" id="KW-1133">Transmembrane helix</keyword>
<reference evidence="15" key="2">
    <citation type="submission" date="2025-09" db="UniProtKB">
        <authorList>
            <consortium name="Ensembl"/>
        </authorList>
    </citation>
    <scope>IDENTIFICATION</scope>
</reference>
<dbReference type="GeneTree" id="ENSGT00940000159221"/>
<organism evidence="15 16">
    <name type="scientific">Paramormyrops kingsleyae</name>
    <dbReference type="NCBI Taxonomy" id="1676925"/>
    <lineage>
        <taxon>Eukaryota</taxon>
        <taxon>Metazoa</taxon>
        <taxon>Chordata</taxon>
        <taxon>Craniata</taxon>
        <taxon>Vertebrata</taxon>
        <taxon>Euteleostomi</taxon>
        <taxon>Actinopterygii</taxon>
        <taxon>Neopterygii</taxon>
        <taxon>Teleostei</taxon>
        <taxon>Osteoglossocephala</taxon>
        <taxon>Osteoglossomorpha</taxon>
        <taxon>Osteoglossiformes</taxon>
        <taxon>Mormyridae</taxon>
        <taxon>Paramormyrops</taxon>
    </lineage>
</organism>
<sequence>METSLTLDSEYHTNHQPVSLNADEMDDICIDQEGEWDMSLFDDLGEPESAEDLLLADRALDLDFDLDLPVWSPDTSGGASSPYTDTEVSSGSLSPHHATSSVTSPGSVEALSPLDLLQVEPLSPQSQASPASISSETSSFSDVVQDRKTQRRSNQASRAKTSQPIKRPIHHAPKVSIQPKPVVAFPIVHATPLQAKTIIIQPVQTVLPRDQVTPVAIRPAPLKGAPMTLAPQAMPLPLPAPQVPPSLPAIKLGEHPVTVTTLSQDGGRPSVGVVPFPTPPPSNAGSDSISRRQQRMMKNRESASLSRKKKKEYLLTLEARLKVALFENQQLKMENGTLKKQLDSLAAENNVLKVTAPKRRAVCLMVVLMFVMLNAGSLSLFDRDPNSNLPVGTMHSGRHLLEFSGSNQGNTAPQMQKPSDRSEDSKEKALMVVKKDSLQFEPPPPCQPTINRTKSIRLAHELRGWVHRHEVERTKTRRTTNSQQKNKTILKTPGEKAEVSQIVTVQYTDTLEKSSGSELQVYYARHGYYNEFFEEIHRRGDTFYVVSFRRDHLLLPATSHNKRSRPKMSVVLPAMNVNETVIKDEEYEVMMQIDCEVMDTRILRIKTSSIPPFLRTNHSDSYSTPASDKSASSVGVLTGSV</sequence>
<feature type="region of interest" description="Disordered" evidence="13">
    <location>
        <begin position="401"/>
        <end position="426"/>
    </location>
</feature>
<accession>A0A3B3T6I4</accession>
<evidence type="ECO:0000313" key="15">
    <source>
        <dbReference type="Ensembl" id="ENSPKIP00000038444.1"/>
    </source>
</evidence>
<keyword evidence="16" id="KW-1185">Reference proteome</keyword>
<dbReference type="Proteomes" id="UP000261540">
    <property type="component" value="Unplaced"/>
</dbReference>
<dbReference type="GO" id="GO:0030968">
    <property type="term" value="P:endoplasmic reticulum unfolded protein response"/>
    <property type="evidence" value="ECO:0007669"/>
    <property type="project" value="TreeGrafter"/>
</dbReference>
<evidence type="ECO:0000256" key="7">
    <source>
        <dbReference type="ARBA" id="ARBA00023015"/>
    </source>
</evidence>
<comment type="subcellular location">
    <subcellularLocation>
        <location evidence="2">Endoplasmic reticulum membrane</location>
        <topology evidence="2">Single-pass membrane protein</topology>
    </subcellularLocation>
    <subcellularLocation>
        <location evidence="1">Nucleus</location>
    </subcellularLocation>
</comment>
<protein>
    <recommendedName>
        <fullName evidence="14">BZIP domain-containing protein</fullName>
    </recommendedName>
</protein>
<keyword evidence="8" id="KW-0238">DNA-binding</keyword>
<feature type="compositionally biased region" description="Polar residues" evidence="13">
    <location>
        <begin position="619"/>
        <end position="641"/>
    </location>
</feature>
<evidence type="ECO:0000256" key="4">
    <source>
        <dbReference type="ARBA" id="ARBA00022692"/>
    </source>
</evidence>
<dbReference type="GO" id="GO:0000978">
    <property type="term" value="F:RNA polymerase II cis-regulatory region sequence-specific DNA binding"/>
    <property type="evidence" value="ECO:0007669"/>
    <property type="project" value="TreeGrafter"/>
</dbReference>
<dbReference type="Pfam" id="PF00170">
    <property type="entry name" value="bZIP_1"/>
    <property type="match status" value="1"/>
</dbReference>
<dbReference type="GO" id="GO:0005789">
    <property type="term" value="C:endoplasmic reticulum membrane"/>
    <property type="evidence" value="ECO:0007669"/>
    <property type="project" value="UniProtKB-SubCell"/>
</dbReference>
<keyword evidence="12" id="KW-0539">Nucleus</keyword>
<dbReference type="InterPro" id="IPR004827">
    <property type="entry name" value="bZIP"/>
</dbReference>
<evidence type="ECO:0000256" key="2">
    <source>
        <dbReference type="ARBA" id="ARBA00004389"/>
    </source>
</evidence>
<dbReference type="Ensembl" id="ENSPKIT00000019435.1">
    <property type="protein sequence ID" value="ENSPKIP00000038444.1"/>
    <property type="gene ID" value="ENSPKIG00000016163.1"/>
</dbReference>
<dbReference type="SUPFAM" id="SSF57959">
    <property type="entry name" value="Leucine zipper domain"/>
    <property type="match status" value="1"/>
</dbReference>
<keyword evidence="11" id="KW-0834">Unfolded protein response</keyword>
<reference evidence="15" key="1">
    <citation type="submission" date="2025-08" db="UniProtKB">
        <authorList>
            <consortium name="Ensembl"/>
        </authorList>
    </citation>
    <scope>IDENTIFICATION</scope>
</reference>
<keyword evidence="5" id="KW-0256">Endoplasmic reticulum</keyword>
<evidence type="ECO:0000259" key="14">
    <source>
        <dbReference type="PROSITE" id="PS50217"/>
    </source>
</evidence>
<feature type="compositionally biased region" description="Polar residues" evidence="13">
    <location>
        <begin position="404"/>
        <end position="417"/>
    </location>
</feature>
<dbReference type="FunFam" id="1.20.5.170:FF:000041">
    <property type="entry name" value="Cyclic AMP-dependent transcription factor ATF-6 beta"/>
    <property type="match status" value="1"/>
</dbReference>
<evidence type="ECO:0000256" key="9">
    <source>
        <dbReference type="ARBA" id="ARBA00023136"/>
    </source>
</evidence>
<feature type="region of interest" description="Disordered" evidence="13">
    <location>
        <begin position="275"/>
        <end position="305"/>
    </location>
</feature>
<dbReference type="CDD" id="cd14700">
    <property type="entry name" value="bZIP_ATF6"/>
    <property type="match status" value="1"/>
</dbReference>
<keyword evidence="10" id="KW-0804">Transcription</keyword>
<dbReference type="AlphaFoldDB" id="A0A3B3T6I4"/>
<dbReference type="OrthoDB" id="644067at2759"/>
<evidence type="ECO:0000256" key="6">
    <source>
        <dbReference type="ARBA" id="ARBA00022989"/>
    </source>
</evidence>
<dbReference type="STRING" id="1676925.ENSPKIP00000038444"/>
<evidence type="ECO:0000256" key="11">
    <source>
        <dbReference type="ARBA" id="ARBA00023230"/>
    </source>
</evidence>
<dbReference type="GO" id="GO:0000981">
    <property type="term" value="F:DNA-binding transcription factor activity, RNA polymerase II-specific"/>
    <property type="evidence" value="ECO:0007669"/>
    <property type="project" value="TreeGrafter"/>
</dbReference>
<evidence type="ECO:0000256" key="5">
    <source>
        <dbReference type="ARBA" id="ARBA00022824"/>
    </source>
</evidence>
<dbReference type="PANTHER" id="PTHR46164:SF1">
    <property type="entry name" value="CYCLIC AMP-DEPENDENT TRANSCRIPTION FACTOR ATF-6 ALPHA"/>
    <property type="match status" value="1"/>
</dbReference>
<proteinExistence type="inferred from homology"/>
<evidence type="ECO:0000256" key="10">
    <source>
        <dbReference type="ARBA" id="ARBA00023163"/>
    </source>
</evidence>
<evidence type="ECO:0000256" key="8">
    <source>
        <dbReference type="ARBA" id="ARBA00023125"/>
    </source>
</evidence>
<keyword evidence="4" id="KW-0812">Transmembrane</keyword>
<feature type="domain" description="BZIP" evidence="14">
    <location>
        <begin position="289"/>
        <end position="352"/>
    </location>
</feature>
<evidence type="ECO:0000256" key="13">
    <source>
        <dbReference type="SAM" id="MobiDB-lite"/>
    </source>
</evidence>
<dbReference type="SMART" id="SM00338">
    <property type="entry name" value="BRLZ"/>
    <property type="match status" value="1"/>
</dbReference>
<dbReference type="InterPro" id="IPR046347">
    <property type="entry name" value="bZIP_sf"/>
</dbReference>
<dbReference type="InterPro" id="IPR051882">
    <property type="entry name" value="ATF_bZIP_TF"/>
</dbReference>